<evidence type="ECO:0000313" key="1">
    <source>
        <dbReference type="EMBL" id="CAK9092913.1"/>
    </source>
</evidence>
<accession>A0ABP0QX96</accession>
<dbReference type="Proteomes" id="UP001642484">
    <property type="component" value="Unassembled WGS sequence"/>
</dbReference>
<gene>
    <name evidence="1" type="ORF">CCMP2556_LOCUS44445</name>
</gene>
<comment type="caution">
    <text evidence="1">The sequence shown here is derived from an EMBL/GenBank/DDBJ whole genome shotgun (WGS) entry which is preliminary data.</text>
</comment>
<name>A0ABP0QX96_9DINO</name>
<reference evidence="1 2" key="1">
    <citation type="submission" date="2024-02" db="EMBL/GenBank/DDBJ databases">
        <authorList>
            <person name="Chen Y."/>
            <person name="Shah S."/>
            <person name="Dougan E. K."/>
            <person name="Thang M."/>
            <person name="Chan C."/>
        </authorList>
    </citation>
    <scope>NUCLEOTIDE SEQUENCE [LARGE SCALE GENOMIC DNA]</scope>
</reference>
<protein>
    <submittedName>
        <fullName evidence="1">Uncharacterized protein</fullName>
    </submittedName>
</protein>
<proteinExistence type="predicted"/>
<keyword evidence="2" id="KW-1185">Reference proteome</keyword>
<sequence>MAMRELGKRILYQADSREEVLHRMMLEEYMDYSVCVKENPTREMGALLGATSLPIVTANGVKILDLVNVRGLSTSSEGNMCGKKAKIINILEAYGYKPRSSPFPNTSNEMWFSLRVPRSFVQANISLV</sequence>
<dbReference type="EMBL" id="CAXAMN010025139">
    <property type="protein sequence ID" value="CAK9092913.1"/>
    <property type="molecule type" value="Genomic_DNA"/>
</dbReference>
<organism evidence="1 2">
    <name type="scientific">Durusdinium trenchii</name>
    <dbReference type="NCBI Taxonomy" id="1381693"/>
    <lineage>
        <taxon>Eukaryota</taxon>
        <taxon>Sar</taxon>
        <taxon>Alveolata</taxon>
        <taxon>Dinophyceae</taxon>
        <taxon>Suessiales</taxon>
        <taxon>Symbiodiniaceae</taxon>
        <taxon>Durusdinium</taxon>
    </lineage>
</organism>
<evidence type="ECO:0000313" key="2">
    <source>
        <dbReference type="Proteomes" id="UP001642484"/>
    </source>
</evidence>